<dbReference type="PANTHER" id="PTHR43261">
    <property type="entry name" value="TRANSLATION ELONGATION FACTOR G-RELATED"/>
    <property type="match status" value="1"/>
</dbReference>
<dbReference type="Gene3D" id="3.30.70.240">
    <property type="match status" value="1"/>
</dbReference>
<dbReference type="SUPFAM" id="SSF54211">
    <property type="entry name" value="Ribosomal protein S5 domain 2-like"/>
    <property type="match status" value="1"/>
</dbReference>
<dbReference type="GO" id="GO:0006412">
    <property type="term" value="P:translation"/>
    <property type="evidence" value="ECO:0007669"/>
    <property type="project" value="UniProtKB-KW"/>
</dbReference>
<dbReference type="Gene3D" id="3.30.230.10">
    <property type="match status" value="1"/>
</dbReference>
<dbReference type="SMART" id="SM00889">
    <property type="entry name" value="EFG_IV"/>
    <property type="match status" value="1"/>
</dbReference>
<dbReference type="AlphaFoldDB" id="A0A3L9DX46"/>
<dbReference type="InterPro" id="IPR035647">
    <property type="entry name" value="EFG_III/V"/>
</dbReference>
<comment type="caution">
    <text evidence="5">The sequence shown here is derived from an EMBL/GenBank/DDBJ whole genome shotgun (WGS) entry which is preliminary data.</text>
</comment>
<dbReference type="GO" id="GO:0005525">
    <property type="term" value="F:GTP binding"/>
    <property type="evidence" value="ECO:0007669"/>
    <property type="project" value="UniProtKB-KW"/>
</dbReference>
<dbReference type="InterPro" id="IPR020568">
    <property type="entry name" value="Ribosomal_Su5_D2-typ_SF"/>
</dbReference>
<evidence type="ECO:0000256" key="2">
    <source>
        <dbReference type="ARBA" id="ARBA00022917"/>
    </source>
</evidence>
<dbReference type="SMART" id="SM00838">
    <property type="entry name" value="EFG_C"/>
    <property type="match status" value="1"/>
</dbReference>
<dbReference type="Gene3D" id="3.30.70.870">
    <property type="entry name" value="Elongation Factor G (Translational Gtpase), domain 3"/>
    <property type="match status" value="1"/>
</dbReference>
<dbReference type="InterPro" id="IPR005225">
    <property type="entry name" value="Small_GTP-bd"/>
</dbReference>
<dbReference type="PROSITE" id="PS51722">
    <property type="entry name" value="G_TR_2"/>
    <property type="match status" value="1"/>
</dbReference>
<reference evidence="5 6" key="1">
    <citation type="submission" date="2018-10" db="EMBL/GenBank/DDBJ databases">
        <title>Streptococcus hillyeri sp. nov., isolated from equine tracheal sample.</title>
        <authorList>
            <person name="Macfadyen A.C."/>
            <person name="Waller A."/>
            <person name="Paterson G.K."/>
        </authorList>
    </citation>
    <scope>NUCLEOTIDE SEQUENCE [LARGE SCALE GENOMIC DNA]</scope>
    <source>
        <strain evidence="5 6">28462</strain>
    </source>
</reference>
<dbReference type="InterPro" id="IPR014721">
    <property type="entry name" value="Ribsml_uS5_D2-typ_fold_subgr"/>
</dbReference>
<evidence type="ECO:0000313" key="5">
    <source>
        <dbReference type="EMBL" id="RLY04848.1"/>
    </source>
</evidence>
<dbReference type="Pfam" id="PF00679">
    <property type="entry name" value="EFG_C"/>
    <property type="match status" value="1"/>
</dbReference>
<evidence type="ECO:0000256" key="1">
    <source>
        <dbReference type="ARBA" id="ARBA00022741"/>
    </source>
</evidence>
<dbReference type="InterPro" id="IPR027417">
    <property type="entry name" value="P-loop_NTPase"/>
</dbReference>
<dbReference type="EMBL" id="RCVM01000002">
    <property type="protein sequence ID" value="RLY04848.1"/>
    <property type="molecule type" value="Genomic_DNA"/>
</dbReference>
<dbReference type="InterPro" id="IPR005517">
    <property type="entry name" value="Transl_elong_EFG/EF2_IV"/>
</dbReference>
<dbReference type="Gene3D" id="3.40.50.300">
    <property type="entry name" value="P-loop containing nucleotide triphosphate hydrolases"/>
    <property type="match status" value="1"/>
</dbReference>
<dbReference type="Pfam" id="PF14492">
    <property type="entry name" value="EFG_III"/>
    <property type="match status" value="1"/>
</dbReference>
<name>A0A3L9DX46_9STRE</name>
<sequence>MEKSNNKGGVMPDFKSIMNVGLVAHVDASKTTLTESLLYHAGVTRQLGKVDEGTALTDNLQVEKERGISVKAASVSFIHNDVRLNLLDTPGHVDFVSEVERALSVLDTAVLVISAVEGIQAQTEVLYEALKAQGTNIVIFINKIDRVGSDSQAVMKKIRETFTPHLLPLNQILAEETREATCQGLTPSSTIWQEVSADFDEELLEAYLDGKELSEHHVLATLKEAIRKRELVPVVFGSSLHDVGVDTLLNALSSDYFLSKNIAEQSEKLSGIVWRISHDKTMGRLAHVRLFGGKIKVRDSVSISKFRNDSIEEEPKYAPKVTQIRRYQGEKFNDLSEAIAGDVVALCGLADAEVGDIIGQKPTHISYPLAIPLLEVGVSPATPEVIEAFRELSAEDPQLNSTYDLETRELNITITGRIQLEILSQMVQERYGLEVTFTQPTVIYKETPTGIGYGHEVYTMPKPCWAVIDLKIEPLPIGSGIEFESIVSDDDMHYKYQSHIAAELPRALKQGVYNWEVTDIKVTLIGGEHHRMHTHPLDFFLATPLAVIDGLQNAGMTLLEPMQKWRITADESLIGKIIGDLIQMRATYGAPQISEGICTLEARVPVATSLDYPIRLASLSSGKAVLSVRFDGYQPCRLEDGAIGKRRGVDPRDRDKWILVKRSAMSG</sequence>
<dbReference type="Pfam" id="PF22042">
    <property type="entry name" value="EF-G_D2"/>
    <property type="match status" value="1"/>
</dbReference>
<dbReference type="Pfam" id="PF03764">
    <property type="entry name" value="EFG_IV"/>
    <property type="match status" value="1"/>
</dbReference>
<evidence type="ECO:0000313" key="6">
    <source>
        <dbReference type="Proteomes" id="UP000279194"/>
    </source>
</evidence>
<dbReference type="Proteomes" id="UP000279194">
    <property type="component" value="Unassembled WGS sequence"/>
</dbReference>
<keyword evidence="1" id="KW-0547">Nucleotide-binding</keyword>
<dbReference type="PROSITE" id="PS00301">
    <property type="entry name" value="G_TR_1"/>
    <property type="match status" value="1"/>
</dbReference>
<protein>
    <submittedName>
        <fullName evidence="5">GTP-binding protein</fullName>
    </submittedName>
</protein>
<keyword evidence="2" id="KW-0648">Protein biosynthesis</keyword>
<proteinExistence type="predicted"/>
<dbReference type="SUPFAM" id="SSF52540">
    <property type="entry name" value="P-loop containing nucleoside triphosphate hydrolases"/>
    <property type="match status" value="1"/>
</dbReference>
<dbReference type="InterPro" id="IPR009000">
    <property type="entry name" value="Transl_B-barrel_sf"/>
</dbReference>
<accession>A0A3L9DX46</accession>
<dbReference type="Gene3D" id="2.40.30.10">
    <property type="entry name" value="Translation factors"/>
    <property type="match status" value="1"/>
</dbReference>
<dbReference type="SUPFAM" id="SSF54980">
    <property type="entry name" value="EF-G C-terminal domain-like"/>
    <property type="match status" value="2"/>
</dbReference>
<evidence type="ECO:0000259" key="4">
    <source>
        <dbReference type="PROSITE" id="PS51722"/>
    </source>
</evidence>
<dbReference type="OrthoDB" id="9804431at2"/>
<dbReference type="InterPro" id="IPR053905">
    <property type="entry name" value="EF-G-like_DII"/>
</dbReference>
<dbReference type="GO" id="GO:0032790">
    <property type="term" value="P:ribosome disassembly"/>
    <property type="evidence" value="ECO:0007669"/>
    <property type="project" value="TreeGrafter"/>
</dbReference>
<organism evidence="5 6">
    <name type="scientific">Streptococcus hillyeri</name>
    <dbReference type="NCBI Taxonomy" id="2282420"/>
    <lineage>
        <taxon>Bacteria</taxon>
        <taxon>Bacillati</taxon>
        <taxon>Bacillota</taxon>
        <taxon>Bacilli</taxon>
        <taxon>Lactobacillales</taxon>
        <taxon>Streptococcaceae</taxon>
        <taxon>Streptococcus</taxon>
    </lineage>
</organism>
<dbReference type="InterPro" id="IPR000640">
    <property type="entry name" value="EFG_V-like"/>
</dbReference>
<dbReference type="GO" id="GO:0003924">
    <property type="term" value="F:GTPase activity"/>
    <property type="evidence" value="ECO:0007669"/>
    <property type="project" value="InterPro"/>
</dbReference>
<keyword evidence="6" id="KW-1185">Reference proteome</keyword>
<dbReference type="SUPFAM" id="SSF50447">
    <property type="entry name" value="Translation proteins"/>
    <property type="match status" value="1"/>
</dbReference>
<dbReference type="NCBIfam" id="TIGR00231">
    <property type="entry name" value="small_GTP"/>
    <property type="match status" value="1"/>
</dbReference>
<dbReference type="PRINTS" id="PR00315">
    <property type="entry name" value="ELONGATNFCT"/>
</dbReference>
<dbReference type="PANTHER" id="PTHR43261:SF1">
    <property type="entry name" value="RIBOSOME-RELEASING FACTOR 2, MITOCHONDRIAL"/>
    <property type="match status" value="1"/>
</dbReference>
<evidence type="ECO:0000256" key="3">
    <source>
        <dbReference type="ARBA" id="ARBA00023134"/>
    </source>
</evidence>
<keyword evidence="3" id="KW-0342">GTP-binding</keyword>
<dbReference type="PRINTS" id="PR01037">
    <property type="entry name" value="TCRTETOQM"/>
</dbReference>
<feature type="domain" description="Tr-type G" evidence="4">
    <location>
        <begin position="15"/>
        <end position="260"/>
    </location>
</feature>
<dbReference type="Pfam" id="PF00009">
    <property type="entry name" value="GTP_EFTU"/>
    <property type="match status" value="1"/>
</dbReference>
<dbReference type="InterPro" id="IPR000795">
    <property type="entry name" value="T_Tr_GTP-bd_dom"/>
</dbReference>
<dbReference type="InterPro" id="IPR031157">
    <property type="entry name" value="G_TR_CS"/>
</dbReference>
<gene>
    <name evidence="5" type="ORF">EAF07_02340</name>
</gene>
<dbReference type="InterPro" id="IPR041095">
    <property type="entry name" value="EFG_II"/>
</dbReference>